<comment type="caution">
    <text evidence="2">The sequence shown here is derived from an EMBL/GenBank/DDBJ whole genome shotgun (WGS) entry which is preliminary data.</text>
</comment>
<reference evidence="2" key="2">
    <citation type="submission" date="2021-08" db="EMBL/GenBank/DDBJ databases">
        <authorList>
            <person name="Tani A."/>
            <person name="Ola A."/>
            <person name="Ogura Y."/>
            <person name="Katsura K."/>
            <person name="Hayashi T."/>
        </authorList>
    </citation>
    <scope>NUCLEOTIDE SEQUENCE</scope>
    <source>
        <strain evidence="2">DSM 23632</strain>
    </source>
</reference>
<organism evidence="2 3">
    <name type="scientific">Methylobacterium trifolii</name>
    <dbReference type="NCBI Taxonomy" id="1003092"/>
    <lineage>
        <taxon>Bacteria</taxon>
        <taxon>Pseudomonadati</taxon>
        <taxon>Pseudomonadota</taxon>
        <taxon>Alphaproteobacteria</taxon>
        <taxon>Hyphomicrobiales</taxon>
        <taxon>Methylobacteriaceae</taxon>
        <taxon>Methylobacterium</taxon>
    </lineage>
</organism>
<dbReference type="EMBL" id="BPRB01000181">
    <property type="protein sequence ID" value="GJE61009.1"/>
    <property type="molecule type" value="Genomic_DNA"/>
</dbReference>
<keyword evidence="3" id="KW-1185">Reference proteome</keyword>
<dbReference type="Proteomes" id="UP001055057">
    <property type="component" value="Unassembled WGS sequence"/>
</dbReference>
<protein>
    <submittedName>
        <fullName evidence="2">Uncharacterized protein</fullName>
    </submittedName>
</protein>
<evidence type="ECO:0000256" key="1">
    <source>
        <dbReference type="SAM" id="MobiDB-lite"/>
    </source>
</evidence>
<reference evidence="2" key="1">
    <citation type="journal article" date="2021" name="Front. Microbiol.">
        <title>Comprehensive Comparative Genomics and Phenotyping of Methylobacterium Species.</title>
        <authorList>
            <person name="Alessa O."/>
            <person name="Ogura Y."/>
            <person name="Fujitani Y."/>
            <person name="Takami H."/>
            <person name="Hayashi T."/>
            <person name="Sahin N."/>
            <person name="Tani A."/>
        </authorList>
    </citation>
    <scope>NUCLEOTIDE SEQUENCE</scope>
    <source>
        <strain evidence="2">DSM 23632</strain>
    </source>
</reference>
<proteinExistence type="predicted"/>
<feature type="compositionally biased region" description="Pro residues" evidence="1">
    <location>
        <begin position="110"/>
        <end position="120"/>
    </location>
</feature>
<dbReference type="RefSeq" id="WP_238183590.1">
    <property type="nucleotide sequence ID" value="NZ_BPRB01000181.1"/>
</dbReference>
<evidence type="ECO:0000313" key="3">
    <source>
        <dbReference type="Proteomes" id="UP001055057"/>
    </source>
</evidence>
<evidence type="ECO:0000313" key="2">
    <source>
        <dbReference type="EMBL" id="GJE61009.1"/>
    </source>
</evidence>
<sequence length="227" mass="24628">MSGTLTPKQALILWCLLGRHGSALQSALVPRIDKADREALIAGRYIEAVKQGRSLRLSVTDKGWDWAGGHMREPLPPSFRVLQDWLERVQADLAATGRRLADVVGSVPEEPAPTVPQPRPPARRAASKGSDRELKKLTPIQLRARIETAYLALTGGEKAKAVRLSALRDHLCDLDRATVDAGLAAILRGDPTARLSQFSDPKSLTAAERAAAFSPAGEPFHILRIQS</sequence>
<feature type="region of interest" description="Disordered" evidence="1">
    <location>
        <begin position="105"/>
        <end position="132"/>
    </location>
</feature>
<accession>A0ABQ4U2E3</accession>
<gene>
    <name evidence="2" type="ORF">MPOCJGCO_3128</name>
</gene>
<name>A0ABQ4U2E3_9HYPH</name>